<dbReference type="OrthoDB" id="2802853at2759"/>
<feature type="compositionally biased region" description="Acidic residues" evidence="1">
    <location>
        <begin position="771"/>
        <end position="781"/>
    </location>
</feature>
<feature type="region of interest" description="Disordered" evidence="1">
    <location>
        <begin position="375"/>
        <end position="787"/>
    </location>
</feature>
<dbReference type="HOGENOM" id="CLU_349887_0_0_1"/>
<feature type="compositionally biased region" description="Low complexity" evidence="1">
    <location>
        <begin position="502"/>
        <end position="511"/>
    </location>
</feature>
<feature type="compositionally biased region" description="Acidic residues" evidence="1">
    <location>
        <begin position="329"/>
        <end position="339"/>
    </location>
</feature>
<reference evidence="2 3" key="1">
    <citation type="journal article" date="2012" name="Science">
        <title>The Paleozoic origin of enzymatic lignin decomposition reconstructed from 31 fungal genomes.</title>
        <authorList>
            <person name="Floudas D."/>
            <person name="Binder M."/>
            <person name="Riley R."/>
            <person name="Barry K."/>
            <person name="Blanchette R.A."/>
            <person name="Henrissat B."/>
            <person name="Martinez A.T."/>
            <person name="Otillar R."/>
            <person name="Spatafora J.W."/>
            <person name="Yadav J.S."/>
            <person name="Aerts A."/>
            <person name="Benoit I."/>
            <person name="Boyd A."/>
            <person name="Carlson A."/>
            <person name="Copeland A."/>
            <person name="Coutinho P.M."/>
            <person name="de Vries R.P."/>
            <person name="Ferreira P."/>
            <person name="Findley K."/>
            <person name="Foster B."/>
            <person name="Gaskell J."/>
            <person name="Glotzer D."/>
            <person name="Gorecki P."/>
            <person name="Heitman J."/>
            <person name="Hesse C."/>
            <person name="Hori C."/>
            <person name="Igarashi K."/>
            <person name="Jurgens J.A."/>
            <person name="Kallen N."/>
            <person name="Kersten P."/>
            <person name="Kohler A."/>
            <person name="Kuees U."/>
            <person name="Kumar T.K.A."/>
            <person name="Kuo A."/>
            <person name="LaButti K."/>
            <person name="Larrondo L.F."/>
            <person name="Lindquist E."/>
            <person name="Ling A."/>
            <person name="Lombard V."/>
            <person name="Lucas S."/>
            <person name="Lundell T."/>
            <person name="Martin R."/>
            <person name="McLaughlin D.J."/>
            <person name="Morgenstern I."/>
            <person name="Morin E."/>
            <person name="Murat C."/>
            <person name="Nagy L.G."/>
            <person name="Nolan M."/>
            <person name="Ohm R.A."/>
            <person name="Patyshakuliyeva A."/>
            <person name="Rokas A."/>
            <person name="Ruiz-Duenas F.J."/>
            <person name="Sabat G."/>
            <person name="Salamov A."/>
            <person name="Samejima M."/>
            <person name="Schmutz J."/>
            <person name="Slot J.C."/>
            <person name="St John F."/>
            <person name="Stenlid J."/>
            <person name="Sun H."/>
            <person name="Sun S."/>
            <person name="Syed K."/>
            <person name="Tsang A."/>
            <person name="Wiebenga A."/>
            <person name="Young D."/>
            <person name="Pisabarro A."/>
            <person name="Eastwood D.C."/>
            <person name="Martin F."/>
            <person name="Cullen D."/>
            <person name="Grigoriev I.V."/>
            <person name="Hibbett D.S."/>
        </authorList>
    </citation>
    <scope>NUCLEOTIDE SEQUENCE</scope>
    <source>
        <strain evidence="3">FP-58527</strain>
    </source>
</reference>
<feature type="compositionally biased region" description="Basic and acidic residues" evidence="1">
    <location>
        <begin position="375"/>
        <end position="389"/>
    </location>
</feature>
<keyword evidence="3" id="KW-1185">Reference proteome</keyword>
<dbReference type="AlphaFoldDB" id="S8DTV2"/>
<feature type="compositionally biased region" description="Acidic residues" evidence="1">
    <location>
        <begin position="694"/>
        <end position="705"/>
    </location>
</feature>
<name>S8DTV2_FOMSC</name>
<feature type="compositionally biased region" description="Polar residues" evidence="1">
    <location>
        <begin position="13"/>
        <end position="26"/>
    </location>
</feature>
<feature type="compositionally biased region" description="Basic residues" evidence="1">
    <location>
        <begin position="517"/>
        <end position="528"/>
    </location>
</feature>
<dbReference type="Proteomes" id="UP000015241">
    <property type="component" value="Unassembled WGS sequence"/>
</dbReference>
<evidence type="ECO:0000256" key="1">
    <source>
        <dbReference type="SAM" id="MobiDB-lite"/>
    </source>
</evidence>
<feature type="compositionally biased region" description="Basic and acidic residues" evidence="1">
    <location>
        <begin position="612"/>
        <end position="630"/>
    </location>
</feature>
<dbReference type="InParanoid" id="S8DTV2"/>
<evidence type="ECO:0000313" key="2">
    <source>
        <dbReference type="EMBL" id="EPS96651.1"/>
    </source>
</evidence>
<proteinExistence type="predicted"/>
<dbReference type="STRING" id="743788.S8DTV2"/>
<accession>S8DTV2</accession>
<evidence type="ECO:0000313" key="3">
    <source>
        <dbReference type="Proteomes" id="UP000015241"/>
    </source>
</evidence>
<feature type="compositionally biased region" description="Basic residues" evidence="1">
    <location>
        <begin position="654"/>
        <end position="666"/>
    </location>
</feature>
<feature type="region of interest" description="Disordered" evidence="1">
    <location>
        <begin position="142"/>
        <end position="348"/>
    </location>
</feature>
<feature type="region of interest" description="Disordered" evidence="1">
    <location>
        <begin position="1"/>
        <end position="108"/>
    </location>
</feature>
<organism evidence="2 3">
    <name type="scientific">Fomitopsis schrenkii</name>
    <name type="common">Brown rot fungus</name>
    <dbReference type="NCBI Taxonomy" id="2126942"/>
    <lineage>
        <taxon>Eukaryota</taxon>
        <taxon>Fungi</taxon>
        <taxon>Dikarya</taxon>
        <taxon>Basidiomycota</taxon>
        <taxon>Agaricomycotina</taxon>
        <taxon>Agaricomycetes</taxon>
        <taxon>Polyporales</taxon>
        <taxon>Fomitopsis</taxon>
    </lineage>
</organism>
<feature type="compositionally biased region" description="Low complexity" evidence="1">
    <location>
        <begin position="682"/>
        <end position="693"/>
    </location>
</feature>
<feature type="compositionally biased region" description="Acidic residues" evidence="1">
    <location>
        <begin position="575"/>
        <end position="597"/>
    </location>
</feature>
<feature type="compositionally biased region" description="Acidic residues" evidence="1">
    <location>
        <begin position="419"/>
        <end position="428"/>
    </location>
</feature>
<gene>
    <name evidence="2" type="ORF">FOMPIDRAFT_1062175</name>
</gene>
<dbReference type="EMBL" id="KE504186">
    <property type="protein sequence ID" value="EPS96651.1"/>
    <property type="molecule type" value="Genomic_DNA"/>
</dbReference>
<sequence>MRARRRPALQDKTPGNTPQSRHSTASKAKEALFSAPRKPLEALSAAPEAVPVISDENGTLLSVPRSPKPHHVRRVPQPPPESLEDTGSELSAPPTPTPARVRRPGGRAVDALRYSSDIRSDAAHRSDVLTAAMLPVREEREPLAYGASSDSSAAPSPSPVKTMKWPASAMRPIAPSKFRPLVDNAPAKHVRMSSSSRPSGSLRPSDGFAPPPPPPFFEQRTPSFVPPTPRPKHVRTLLCPPSDVVGVLASPTPAKTGLGPLIAESTPIQSRQRRPRLPLNKRTTDAVATTSKAKGKQRAREESLPPSSPPPSSPSGPHVPFGVRADLMAELDEPLEPEDKENTSALPALLQKEWSRSSEDDPFGFLVAERKLKMLRRDKGQSREEDRRPLGTLAVSRRTPSPGPGPSSIPPLQLPTPDGDSDADEDPGDDRFLGVGSPGLARGAQAQELLDAAASDPVIQPAYDDHSDALSYADPDEDVMNMGDLDAGDKENAAPDPPAEPPVESFPASPEVAPPRTPHKPKNARKRSPLPSPHFEGGSSEVGEGTPSRSMGSLEQLELPSPRPVRAHLPSSAAQDDDAVEDELAVEPVQESEDEDGTPSPPAPVTRKRRREQVDDKDPVKAAKKLEKLLPRRPVKRAKRASDDESEASEPLAKRTRGRGRGRGRGGARGAVGRGRGRGRGTARAVEVASEAENGMETDEEEEEEMGPKPSSSRGTAARGRGASSGRASSRGRGRGASSRPPSSSTRVTRSRSQKPSSKPDSKGKKRARDEDEEIDIEEDEERTRSRQARVEYFRKLEKYSLEKEDVYVI</sequence>
<feature type="compositionally biased region" description="Low complexity" evidence="1">
    <location>
        <begin position="193"/>
        <end position="205"/>
    </location>
</feature>
<protein>
    <submittedName>
        <fullName evidence="2">Uncharacterized protein</fullName>
    </submittedName>
</protein>
<feature type="compositionally biased region" description="Low complexity" evidence="1">
    <location>
        <begin position="710"/>
        <end position="748"/>
    </location>
</feature>
<feature type="compositionally biased region" description="Pro residues" evidence="1">
    <location>
        <begin position="401"/>
        <end position="414"/>
    </location>
</feature>